<feature type="region of interest" description="Disordered" evidence="1">
    <location>
        <begin position="37"/>
        <end position="212"/>
    </location>
</feature>
<evidence type="ECO:0000313" key="2">
    <source>
        <dbReference type="EMBL" id="TNN30446.1"/>
    </source>
</evidence>
<reference evidence="2 3" key="1">
    <citation type="submission" date="2019-03" db="EMBL/GenBank/DDBJ databases">
        <title>First draft genome of Liparis tanakae, snailfish: a comprehensive survey of snailfish specific genes.</title>
        <authorList>
            <person name="Kim W."/>
            <person name="Song I."/>
            <person name="Jeong J.-H."/>
            <person name="Kim D."/>
            <person name="Kim S."/>
            <person name="Ryu S."/>
            <person name="Song J.Y."/>
            <person name="Lee S.K."/>
        </authorList>
    </citation>
    <scope>NUCLEOTIDE SEQUENCE [LARGE SCALE GENOMIC DNA]</scope>
    <source>
        <tissue evidence="2">Muscle</tissue>
    </source>
</reference>
<dbReference type="EMBL" id="SRLO01004477">
    <property type="protein sequence ID" value="TNN30446.1"/>
    <property type="molecule type" value="Genomic_DNA"/>
</dbReference>
<feature type="compositionally biased region" description="Low complexity" evidence="1">
    <location>
        <begin position="100"/>
        <end position="115"/>
    </location>
</feature>
<feature type="compositionally biased region" description="Basic residues" evidence="1">
    <location>
        <begin position="122"/>
        <end position="132"/>
    </location>
</feature>
<feature type="compositionally biased region" description="Pro residues" evidence="1">
    <location>
        <begin position="62"/>
        <end position="82"/>
    </location>
</feature>
<evidence type="ECO:0000313" key="3">
    <source>
        <dbReference type="Proteomes" id="UP000314294"/>
    </source>
</evidence>
<dbReference type="AlphaFoldDB" id="A0A4Z2ENG5"/>
<proteinExistence type="predicted"/>
<feature type="compositionally biased region" description="Basic and acidic residues" evidence="1">
    <location>
        <begin position="157"/>
        <end position="170"/>
    </location>
</feature>
<sequence>MRTSINVVGDSFGAGIVDHLSKAELAELDAAELLLLHPEELDYEPPPPLLTEGEEPEEPEEPPGPLDPFRPPELPPRSPRPPKLNHHPLSQSLSQSTAYSPARSARSARSPSPRSVCSHSPRPGRTHSPRLLRRTEAGYCALPSHDNQIPTMHRSHRERERERERLRLESETEEEEERERAFGETSDGEESDDTAYDRRHGLPPGDLPAAVTPRPVALASLVSRYGEMKPSGSRRETEVLVPQRSLTSRGGIAHHRQSRTCREQCGTCRAQCNM</sequence>
<name>A0A4Z2ENG5_9TELE</name>
<comment type="caution">
    <text evidence="2">The sequence shown here is derived from an EMBL/GenBank/DDBJ whole genome shotgun (WGS) entry which is preliminary data.</text>
</comment>
<feature type="compositionally biased region" description="Polar residues" evidence="1">
    <location>
        <begin position="88"/>
        <end position="99"/>
    </location>
</feature>
<organism evidence="2 3">
    <name type="scientific">Liparis tanakae</name>
    <name type="common">Tanaka's snailfish</name>
    <dbReference type="NCBI Taxonomy" id="230148"/>
    <lineage>
        <taxon>Eukaryota</taxon>
        <taxon>Metazoa</taxon>
        <taxon>Chordata</taxon>
        <taxon>Craniata</taxon>
        <taxon>Vertebrata</taxon>
        <taxon>Euteleostomi</taxon>
        <taxon>Actinopterygii</taxon>
        <taxon>Neopterygii</taxon>
        <taxon>Teleostei</taxon>
        <taxon>Neoteleostei</taxon>
        <taxon>Acanthomorphata</taxon>
        <taxon>Eupercaria</taxon>
        <taxon>Perciformes</taxon>
        <taxon>Cottioidei</taxon>
        <taxon>Cottales</taxon>
        <taxon>Liparidae</taxon>
        <taxon>Liparis</taxon>
    </lineage>
</organism>
<evidence type="ECO:0000256" key="1">
    <source>
        <dbReference type="SAM" id="MobiDB-lite"/>
    </source>
</evidence>
<protein>
    <submittedName>
        <fullName evidence="2">Excitatory amino acid transporter 2</fullName>
    </submittedName>
</protein>
<gene>
    <name evidence="2" type="primary">Slc1a2_0</name>
    <name evidence="2" type="ORF">EYF80_059403</name>
</gene>
<dbReference type="Proteomes" id="UP000314294">
    <property type="component" value="Unassembled WGS sequence"/>
</dbReference>
<keyword evidence="3" id="KW-1185">Reference proteome</keyword>
<accession>A0A4Z2ENG5</accession>
<feature type="compositionally biased region" description="Acidic residues" evidence="1">
    <location>
        <begin position="52"/>
        <end position="61"/>
    </location>
</feature>